<evidence type="ECO:0000256" key="2">
    <source>
        <dbReference type="ARBA" id="ARBA00004236"/>
    </source>
</evidence>
<evidence type="ECO:0000256" key="10">
    <source>
        <dbReference type="SAM" id="MobiDB-lite"/>
    </source>
</evidence>
<dbReference type="SMART" id="SM00304">
    <property type="entry name" value="HAMP"/>
    <property type="match status" value="1"/>
</dbReference>
<dbReference type="CDD" id="cd00082">
    <property type="entry name" value="HisKA"/>
    <property type="match status" value="1"/>
</dbReference>
<evidence type="ECO:0000256" key="4">
    <source>
        <dbReference type="ARBA" id="ARBA00022553"/>
    </source>
</evidence>
<feature type="transmembrane region" description="Helical" evidence="11">
    <location>
        <begin position="67"/>
        <end position="86"/>
    </location>
</feature>
<dbReference type="InterPro" id="IPR004358">
    <property type="entry name" value="Sig_transdc_His_kin-like_C"/>
</dbReference>
<sequence>MTADPGAADGTARGALSGTPGSAHGTPGGAVEPALGRARQWRCDRGGGIGLNGPFAGLRPFSIKTKLGTLVVVSVFITTGLLMVAMETETELRFITVFSVIATLLITQFVAHSLTAPLDEMNSVARAVSHGDYTRRVRGADRRDELGDVAMTINRMADDLEAQDQQRKELVANVSHELRTPIAALRAVLENVVDGVSAADPETMRTALKQTERLGRLVETLLDLSRLDNGVVPLKARRFEVWPYLSGVLKEANMVASARKGVPSGSGSHTRTDVHLHLDVSPPELTAHADAERLHQVVANLIDNAVKHSPAHGRVTVRARRGLYPESLDLEVLDEGPGIPESEWHRVFERFNRGAHAGAPPGSDGGTGLGLAIARWAVDLHGGHIGVAESARGCRIQVTLPGLPEA</sequence>
<dbReference type="PRINTS" id="PR00344">
    <property type="entry name" value="BCTRLSENSOR"/>
</dbReference>
<dbReference type="GO" id="GO:0000155">
    <property type="term" value="F:phosphorelay sensor kinase activity"/>
    <property type="evidence" value="ECO:0007669"/>
    <property type="project" value="InterPro"/>
</dbReference>
<dbReference type="PROSITE" id="PS50885">
    <property type="entry name" value="HAMP"/>
    <property type="match status" value="1"/>
</dbReference>
<dbReference type="SUPFAM" id="SSF47384">
    <property type="entry name" value="Homodimeric domain of signal transducing histidine kinase"/>
    <property type="match status" value="1"/>
</dbReference>
<keyword evidence="8 11" id="KW-1133">Transmembrane helix</keyword>
<comment type="subcellular location">
    <subcellularLocation>
        <location evidence="2">Cell membrane</location>
    </subcellularLocation>
</comment>
<evidence type="ECO:0000256" key="7">
    <source>
        <dbReference type="ARBA" id="ARBA00022777"/>
    </source>
</evidence>
<comment type="caution">
    <text evidence="14">The sequence shown here is derived from an EMBL/GenBank/DDBJ whole genome shotgun (WGS) entry which is preliminary data.</text>
</comment>
<dbReference type="CDD" id="cd06225">
    <property type="entry name" value="HAMP"/>
    <property type="match status" value="1"/>
</dbReference>
<evidence type="ECO:0000259" key="13">
    <source>
        <dbReference type="PROSITE" id="PS50885"/>
    </source>
</evidence>
<evidence type="ECO:0000256" key="6">
    <source>
        <dbReference type="ARBA" id="ARBA00022692"/>
    </source>
</evidence>
<reference evidence="14 15" key="1">
    <citation type="submission" date="2013-02" db="EMBL/GenBank/DDBJ databases">
        <title>Draft Genome Sequence of Streptomyces aurantiacus, Which Produces Setomimycin.</title>
        <authorList>
            <person name="Gruening B.A."/>
            <person name="Praeg A."/>
            <person name="Erxleben A."/>
            <person name="Guenther S."/>
            <person name="Mueller M."/>
        </authorList>
    </citation>
    <scope>NUCLEOTIDE SEQUENCE [LARGE SCALE GENOMIC DNA]</scope>
    <source>
        <strain evidence="14 15">JA 4570</strain>
    </source>
</reference>
<evidence type="ECO:0000313" key="14">
    <source>
        <dbReference type="EMBL" id="EPH43763.1"/>
    </source>
</evidence>
<dbReference type="Gene3D" id="1.10.287.130">
    <property type="match status" value="1"/>
</dbReference>
<dbReference type="SMART" id="SM00387">
    <property type="entry name" value="HATPase_c"/>
    <property type="match status" value="1"/>
</dbReference>
<dbReference type="Pfam" id="PF00672">
    <property type="entry name" value="HAMP"/>
    <property type="match status" value="1"/>
</dbReference>
<keyword evidence="7 14" id="KW-0418">Kinase</keyword>
<dbReference type="InterPro" id="IPR036890">
    <property type="entry name" value="HATPase_C_sf"/>
</dbReference>
<keyword evidence="4" id="KW-0597">Phosphoprotein</keyword>
<dbReference type="SMART" id="SM00388">
    <property type="entry name" value="HisKA"/>
    <property type="match status" value="1"/>
</dbReference>
<dbReference type="EMBL" id="AOPZ01000140">
    <property type="protein sequence ID" value="EPH43763.1"/>
    <property type="molecule type" value="Genomic_DNA"/>
</dbReference>
<comment type="catalytic activity">
    <reaction evidence="1">
        <text>ATP + protein L-histidine = ADP + protein N-phospho-L-histidine.</text>
        <dbReference type="EC" id="2.7.13.3"/>
    </reaction>
</comment>
<keyword evidence="15" id="KW-1185">Reference proteome</keyword>
<evidence type="ECO:0000256" key="11">
    <source>
        <dbReference type="SAM" id="Phobius"/>
    </source>
</evidence>
<keyword evidence="6 11" id="KW-0812">Transmembrane</keyword>
<protein>
    <recommendedName>
        <fullName evidence="3">histidine kinase</fullName>
        <ecNumber evidence="3">2.7.13.3</ecNumber>
    </recommendedName>
</protein>
<dbReference type="InterPro" id="IPR050736">
    <property type="entry name" value="Sensor_HK_Regulatory"/>
</dbReference>
<dbReference type="FunFam" id="1.10.287.130:FF:000009">
    <property type="entry name" value="Two-component sensor histidine kinase"/>
    <property type="match status" value="1"/>
</dbReference>
<dbReference type="GO" id="GO:0005886">
    <property type="term" value="C:plasma membrane"/>
    <property type="evidence" value="ECO:0007669"/>
    <property type="project" value="UniProtKB-SubCell"/>
</dbReference>
<evidence type="ECO:0000256" key="3">
    <source>
        <dbReference type="ARBA" id="ARBA00012438"/>
    </source>
</evidence>
<dbReference type="OrthoDB" id="9757990at2"/>
<gene>
    <name evidence="14" type="ORF">STRAU_3186</name>
</gene>
<dbReference type="PANTHER" id="PTHR43711:SF32">
    <property type="entry name" value="SENSOR-TYPE HISTIDINE KINASE PRRB"/>
    <property type="match status" value="1"/>
</dbReference>
<dbReference type="Pfam" id="PF02518">
    <property type="entry name" value="HATPase_c"/>
    <property type="match status" value="1"/>
</dbReference>
<dbReference type="AlphaFoldDB" id="S3ZKP0"/>
<dbReference type="EC" id="2.7.13.3" evidence="3"/>
<dbReference type="InterPro" id="IPR003594">
    <property type="entry name" value="HATPase_dom"/>
</dbReference>
<dbReference type="Proteomes" id="UP000014629">
    <property type="component" value="Unassembled WGS sequence"/>
</dbReference>
<dbReference type="PATRIC" id="fig|1286094.4.peg.3151"/>
<dbReference type="CDD" id="cd00075">
    <property type="entry name" value="HATPase"/>
    <property type="match status" value="1"/>
</dbReference>
<dbReference type="InterPro" id="IPR036097">
    <property type="entry name" value="HisK_dim/P_sf"/>
</dbReference>
<keyword evidence="9" id="KW-0902">Two-component regulatory system</keyword>
<feature type="domain" description="HAMP" evidence="13">
    <location>
        <begin position="112"/>
        <end position="165"/>
    </location>
</feature>
<dbReference type="InterPro" id="IPR003661">
    <property type="entry name" value="HisK_dim/P_dom"/>
</dbReference>
<dbReference type="SUPFAM" id="SSF158472">
    <property type="entry name" value="HAMP domain-like"/>
    <property type="match status" value="1"/>
</dbReference>
<evidence type="ECO:0000256" key="5">
    <source>
        <dbReference type="ARBA" id="ARBA00022679"/>
    </source>
</evidence>
<dbReference type="Pfam" id="PF00512">
    <property type="entry name" value="HisKA"/>
    <property type="match status" value="1"/>
</dbReference>
<accession>S3ZKP0</accession>
<feature type="region of interest" description="Disordered" evidence="10">
    <location>
        <begin position="1"/>
        <end position="31"/>
    </location>
</feature>
<proteinExistence type="predicted"/>
<evidence type="ECO:0000313" key="15">
    <source>
        <dbReference type="Proteomes" id="UP000014629"/>
    </source>
</evidence>
<dbReference type="InterPro" id="IPR003660">
    <property type="entry name" value="HAMP_dom"/>
</dbReference>
<evidence type="ECO:0000256" key="1">
    <source>
        <dbReference type="ARBA" id="ARBA00000085"/>
    </source>
</evidence>
<dbReference type="RefSeq" id="WP_016641313.1">
    <property type="nucleotide sequence ID" value="NZ_AOPZ01000140.1"/>
</dbReference>
<dbReference type="PROSITE" id="PS50109">
    <property type="entry name" value="HIS_KIN"/>
    <property type="match status" value="1"/>
</dbReference>
<dbReference type="PANTHER" id="PTHR43711">
    <property type="entry name" value="TWO-COMPONENT HISTIDINE KINASE"/>
    <property type="match status" value="1"/>
</dbReference>
<name>S3ZKP0_9ACTN</name>
<dbReference type="SUPFAM" id="SSF55874">
    <property type="entry name" value="ATPase domain of HSP90 chaperone/DNA topoisomerase II/histidine kinase"/>
    <property type="match status" value="1"/>
</dbReference>
<feature type="domain" description="Histidine kinase" evidence="12">
    <location>
        <begin position="173"/>
        <end position="404"/>
    </location>
</feature>
<keyword evidence="11" id="KW-0472">Membrane</keyword>
<dbReference type="Gene3D" id="6.10.340.10">
    <property type="match status" value="1"/>
</dbReference>
<organism evidence="14 15">
    <name type="scientific">Streptomyces aurantiacus JA 4570</name>
    <dbReference type="NCBI Taxonomy" id="1286094"/>
    <lineage>
        <taxon>Bacteria</taxon>
        <taxon>Bacillati</taxon>
        <taxon>Actinomycetota</taxon>
        <taxon>Actinomycetes</taxon>
        <taxon>Kitasatosporales</taxon>
        <taxon>Streptomycetaceae</taxon>
        <taxon>Streptomyces</taxon>
        <taxon>Streptomyces aurantiacus group</taxon>
    </lineage>
</organism>
<dbReference type="InterPro" id="IPR005467">
    <property type="entry name" value="His_kinase_dom"/>
</dbReference>
<keyword evidence="5" id="KW-0808">Transferase</keyword>
<feature type="transmembrane region" description="Helical" evidence="11">
    <location>
        <begin position="92"/>
        <end position="111"/>
    </location>
</feature>
<evidence type="ECO:0000256" key="9">
    <source>
        <dbReference type="ARBA" id="ARBA00023012"/>
    </source>
</evidence>
<evidence type="ECO:0000256" key="8">
    <source>
        <dbReference type="ARBA" id="ARBA00022989"/>
    </source>
</evidence>
<dbReference type="Gene3D" id="3.30.565.10">
    <property type="entry name" value="Histidine kinase-like ATPase, C-terminal domain"/>
    <property type="match status" value="1"/>
</dbReference>
<evidence type="ECO:0000259" key="12">
    <source>
        <dbReference type="PROSITE" id="PS50109"/>
    </source>
</evidence>